<dbReference type="EMBL" id="SHNN01000001">
    <property type="protein sequence ID" value="MCX2980389.1"/>
    <property type="molecule type" value="Genomic_DNA"/>
</dbReference>
<keyword evidence="3 5" id="KW-1133">Transmembrane helix</keyword>
<feature type="transmembrane region" description="Helical" evidence="5">
    <location>
        <begin position="290"/>
        <end position="308"/>
    </location>
</feature>
<feature type="domain" description="O-antigen ligase-related" evidence="6">
    <location>
        <begin position="247"/>
        <end position="387"/>
    </location>
</feature>
<dbReference type="RefSeq" id="WP_279244365.1">
    <property type="nucleotide sequence ID" value="NZ_SHNN01000001.1"/>
</dbReference>
<feature type="transmembrane region" description="Helical" evidence="5">
    <location>
        <begin position="123"/>
        <end position="143"/>
    </location>
</feature>
<dbReference type="GO" id="GO:0016874">
    <property type="term" value="F:ligase activity"/>
    <property type="evidence" value="ECO:0007669"/>
    <property type="project" value="UniProtKB-KW"/>
</dbReference>
<comment type="caution">
    <text evidence="7">The sequence shown here is derived from an EMBL/GenBank/DDBJ whole genome shotgun (WGS) entry which is preliminary data.</text>
</comment>
<feature type="transmembrane region" description="Helical" evidence="5">
    <location>
        <begin position="150"/>
        <end position="179"/>
    </location>
</feature>
<gene>
    <name evidence="7" type="ORF">EYC98_05825</name>
</gene>
<feature type="transmembrane region" description="Helical" evidence="5">
    <location>
        <begin position="12"/>
        <end position="28"/>
    </location>
</feature>
<evidence type="ECO:0000256" key="4">
    <source>
        <dbReference type="ARBA" id="ARBA00023136"/>
    </source>
</evidence>
<feature type="transmembrane region" description="Helical" evidence="5">
    <location>
        <begin position="436"/>
        <end position="456"/>
    </location>
</feature>
<feature type="transmembrane region" description="Helical" evidence="5">
    <location>
        <begin position="71"/>
        <end position="90"/>
    </location>
</feature>
<evidence type="ECO:0000256" key="3">
    <source>
        <dbReference type="ARBA" id="ARBA00022989"/>
    </source>
</evidence>
<dbReference type="PANTHER" id="PTHR37422:SF13">
    <property type="entry name" value="LIPOPOLYSACCHARIDE BIOSYNTHESIS PROTEIN PA4999-RELATED"/>
    <property type="match status" value="1"/>
</dbReference>
<evidence type="ECO:0000259" key="6">
    <source>
        <dbReference type="Pfam" id="PF04932"/>
    </source>
</evidence>
<evidence type="ECO:0000256" key="2">
    <source>
        <dbReference type="ARBA" id="ARBA00022692"/>
    </source>
</evidence>
<dbReference type="Proteomes" id="UP001143362">
    <property type="component" value="Unassembled WGS sequence"/>
</dbReference>
<evidence type="ECO:0000313" key="7">
    <source>
        <dbReference type="EMBL" id="MCX2980389.1"/>
    </source>
</evidence>
<keyword evidence="8" id="KW-1185">Reference proteome</keyword>
<keyword evidence="2 5" id="KW-0812">Transmembrane</keyword>
<sequence length="461" mass="50914">MKQAPGKRLETALFAAFMLTLVWAPLPFASNRPWATALLAALLVLIALAYLLATMSAMLPVARSRWRRCRIPLLLLLPVQIWACIQLIPLPSEWLQWLSPQAALWHLPAAYQTLSLDPAATRWFLIESTIVVLGFTLTVALVHSRRRVRLLLATLVFSGTLQAIYGSFMVLSGIEWGFFVEKYVNEGQATGTFINRNHFAGYMALCLSAGGALLISLQQNTGIRSWRERTRQLLQQILGPELLLRVCLLAMFIGLLLSRSRMGNAAFLAALCAAALVATCVWGKLQPRRVLVAGALSAVGLALALWFARGHLLPLQMPDVATEARYWSFQYAYQMLLDFRWTGSGGGSFYGLFPNYQGPEVDSFHRHAHNDYLEFGIELGLPALGLLLLFVGWAMRQALRMQSHTSDRLQRGVGFGITMACLWGGLHALVDFNLQIPAISLTLISLLGVIPAVLGATTSKK</sequence>
<dbReference type="PANTHER" id="PTHR37422">
    <property type="entry name" value="TEICHURONIC ACID BIOSYNTHESIS PROTEIN TUAE"/>
    <property type="match status" value="1"/>
</dbReference>
<dbReference type="InterPro" id="IPR007016">
    <property type="entry name" value="O-antigen_ligase-rel_domated"/>
</dbReference>
<organism evidence="7 8">
    <name type="scientific">Candidatus Litorirhabdus singularis</name>
    <dbReference type="NCBI Taxonomy" id="2518993"/>
    <lineage>
        <taxon>Bacteria</taxon>
        <taxon>Pseudomonadati</taxon>
        <taxon>Pseudomonadota</taxon>
        <taxon>Gammaproteobacteria</taxon>
        <taxon>Cellvibrionales</taxon>
        <taxon>Halieaceae</taxon>
        <taxon>Candidatus Litorirhabdus</taxon>
    </lineage>
</organism>
<name>A0ABT3TEF8_9GAMM</name>
<proteinExistence type="predicted"/>
<feature type="transmembrane region" description="Helical" evidence="5">
    <location>
        <begin position="34"/>
        <end position="59"/>
    </location>
</feature>
<evidence type="ECO:0000313" key="8">
    <source>
        <dbReference type="Proteomes" id="UP001143362"/>
    </source>
</evidence>
<dbReference type="InterPro" id="IPR051533">
    <property type="entry name" value="WaaL-like"/>
</dbReference>
<dbReference type="Pfam" id="PF04932">
    <property type="entry name" value="Wzy_C"/>
    <property type="match status" value="1"/>
</dbReference>
<comment type="subcellular location">
    <subcellularLocation>
        <location evidence="1">Membrane</location>
        <topology evidence="1">Multi-pass membrane protein</topology>
    </subcellularLocation>
</comment>
<accession>A0ABT3TEF8</accession>
<feature type="transmembrane region" description="Helical" evidence="5">
    <location>
        <begin position="263"/>
        <end position="283"/>
    </location>
</feature>
<evidence type="ECO:0000256" key="5">
    <source>
        <dbReference type="SAM" id="Phobius"/>
    </source>
</evidence>
<keyword evidence="4 5" id="KW-0472">Membrane</keyword>
<reference evidence="7" key="1">
    <citation type="submission" date="2019-02" db="EMBL/GenBank/DDBJ databases">
        <authorList>
            <person name="Li S.-H."/>
        </authorList>
    </citation>
    <scope>NUCLEOTIDE SEQUENCE</scope>
    <source>
        <strain evidence="7">IMCC14734</strain>
    </source>
</reference>
<feature type="transmembrane region" description="Helical" evidence="5">
    <location>
        <begin position="238"/>
        <end position="257"/>
    </location>
</feature>
<keyword evidence="7" id="KW-0436">Ligase</keyword>
<protein>
    <submittedName>
        <fullName evidence="7">O-antigen ligase domain-containing protein</fullName>
    </submittedName>
</protein>
<feature type="transmembrane region" description="Helical" evidence="5">
    <location>
        <begin position="199"/>
        <end position="217"/>
    </location>
</feature>
<evidence type="ECO:0000256" key="1">
    <source>
        <dbReference type="ARBA" id="ARBA00004141"/>
    </source>
</evidence>
<feature type="transmembrane region" description="Helical" evidence="5">
    <location>
        <begin position="412"/>
        <end position="430"/>
    </location>
</feature>
<feature type="transmembrane region" description="Helical" evidence="5">
    <location>
        <begin position="372"/>
        <end position="391"/>
    </location>
</feature>